<evidence type="ECO:0000313" key="2">
    <source>
        <dbReference type="Proteomes" id="UP000575068"/>
    </source>
</evidence>
<sequence length="81" mass="9030">MSKAEGRKIVANMNIAASHDEAVGDRGPRDHTVRLQIIGVAVIHFSHYGYSKTTVSDLAWPPKHQARTTRMGQTKCLQQPY</sequence>
<keyword evidence="2" id="KW-1185">Reference proteome</keyword>
<gene>
    <name evidence="1" type="ORF">HNQ99_001868</name>
</gene>
<accession>A0A840HVE7</accession>
<evidence type="ECO:0000313" key="1">
    <source>
        <dbReference type="EMBL" id="MBB4641559.1"/>
    </source>
</evidence>
<dbReference type="Proteomes" id="UP000575068">
    <property type="component" value="Unassembled WGS sequence"/>
</dbReference>
<organism evidence="1 2">
    <name type="scientific">Rhizorhapis suberifaciens</name>
    <name type="common">corky root of lettuce</name>
    <dbReference type="NCBI Taxonomy" id="13656"/>
    <lineage>
        <taxon>Bacteria</taxon>
        <taxon>Pseudomonadati</taxon>
        <taxon>Pseudomonadota</taxon>
        <taxon>Alphaproteobacteria</taxon>
        <taxon>Sphingomonadales</taxon>
        <taxon>Sphingomonadaceae</taxon>
        <taxon>Rhizorhapis</taxon>
    </lineage>
</organism>
<proteinExistence type="predicted"/>
<comment type="caution">
    <text evidence="1">The sequence shown here is derived from an EMBL/GenBank/DDBJ whole genome shotgun (WGS) entry which is preliminary data.</text>
</comment>
<dbReference type="AlphaFoldDB" id="A0A840HVE7"/>
<dbReference type="EMBL" id="JACHOV010000006">
    <property type="protein sequence ID" value="MBB4641559.1"/>
    <property type="molecule type" value="Genomic_DNA"/>
</dbReference>
<protein>
    <submittedName>
        <fullName evidence="1">Uncharacterized protein</fullName>
    </submittedName>
</protein>
<name>A0A840HVE7_9SPHN</name>
<reference evidence="1 2" key="1">
    <citation type="submission" date="2020-08" db="EMBL/GenBank/DDBJ databases">
        <title>Genomic Encyclopedia of Type Strains, Phase IV (KMG-IV): sequencing the most valuable type-strain genomes for metagenomic binning, comparative biology and taxonomic classification.</title>
        <authorList>
            <person name="Goeker M."/>
        </authorList>
    </citation>
    <scope>NUCLEOTIDE SEQUENCE [LARGE SCALE GENOMIC DNA]</scope>
    <source>
        <strain evidence="1 2">DSM 7465</strain>
    </source>
</reference>